<dbReference type="InterPro" id="IPR011059">
    <property type="entry name" value="Metal-dep_hydrolase_composite"/>
</dbReference>
<keyword evidence="1" id="KW-0479">Metal-binding</keyword>
<name>A0ABT6V2N3_9GAMM</name>
<feature type="domain" description="Amidohydrolase 3" evidence="2">
    <location>
        <begin position="268"/>
        <end position="372"/>
    </location>
</feature>
<dbReference type="RefSeq" id="WP_282735143.1">
    <property type="nucleotide sequence ID" value="NZ_JASCQP010000023.1"/>
</dbReference>
<evidence type="ECO:0000313" key="3">
    <source>
        <dbReference type="EMBL" id="MDI5891187.1"/>
    </source>
</evidence>
<evidence type="ECO:0000256" key="1">
    <source>
        <dbReference type="PIRNR" id="PIRNR001238"/>
    </source>
</evidence>
<dbReference type="InterPro" id="IPR013108">
    <property type="entry name" value="Amidohydro_3"/>
</dbReference>
<dbReference type="Gene3D" id="2.30.40.10">
    <property type="entry name" value="Urease, subunit C, domain 1"/>
    <property type="match status" value="1"/>
</dbReference>
<sequence>MMPLDDRDAPLLTLLRVGRIFAPAPLEATEILIADGRIAALGRDLAVPEGWPVRLVEARDLTAVPAFIDQHVHVTGGGGEGGCGTRCPEITAREIAAMGIGTVVGVLGTDGISRSPADLLAKVRGLRAEGIAAYMYTGSYRVPPPTLTGDVQRDLAWIPEVIGLGEIAISDHRSSQPRQDEIERLVSEVRVGAMLAGKLGICHFHVGDGKRGLEPLRRLLAETEIPAKQVIPTHVNRHRDLLEEAADYALTFDANLDVTAFDDADEDDLSGFGAVSRLLQRGVPVERITMSSDCNGSLPEFDARGAYIGMRVAGNTTLIADWQRLVREEVLPLDEALGLISGNVARVLGLDGRKGRLTVGHDADVTLLDDDLQPQQTFVAGKRLYARDAPL</sequence>
<dbReference type="InterPro" id="IPR032466">
    <property type="entry name" value="Metal_Hydrolase"/>
</dbReference>
<dbReference type="InterPro" id="IPR050378">
    <property type="entry name" value="Metallo-dep_Hydrolases_sf"/>
</dbReference>
<keyword evidence="1" id="KW-0645">Protease</keyword>
<comment type="cofactor">
    <cofactor evidence="1">
        <name>Zn(2+)</name>
        <dbReference type="ChEBI" id="CHEBI:29105"/>
    </cofactor>
    <text evidence="1">Binds 2 Zn(2+) ions per subunit.</text>
</comment>
<dbReference type="InterPro" id="IPR010229">
    <property type="entry name" value="Pept_M38_dipep"/>
</dbReference>
<comment type="caution">
    <text evidence="3">The sequence shown here is derived from an EMBL/GenBank/DDBJ whole genome shotgun (WGS) entry which is preliminary data.</text>
</comment>
<dbReference type="EMBL" id="JASCQP010000023">
    <property type="protein sequence ID" value="MDI5891187.1"/>
    <property type="molecule type" value="Genomic_DNA"/>
</dbReference>
<keyword evidence="4" id="KW-1185">Reference proteome</keyword>
<protein>
    <recommendedName>
        <fullName evidence="1">Isoaspartyl dipeptidase</fullName>
        <ecNumber evidence="1">3.4.19.-</ecNumber>
    </recommendedName>
</protein>
<reference evidence="3 4" key="1">
    <citation type="submission" date="2023-04" db="EMBL/GenBank/DDBJ databases">
        <title>Halomonas strains isolated from rhizosphere soil.</title>
        <authorList>
            <person name="Xu L."/>
            <person name="Sun J.-Q."/>
        </authorList>
    </citation>
    <scope>NUCLEOTIDE SEQUENCE [LARGE SCALE GENOMIC DNA]</scope>
    <source>
        <strain evidence="3 4">LR5S20</strain>
    </source>
</reference>
<organism evidence="3 4">
    <name type="scientific">Halomonas rhizosphaerae</name>
    <dbReference type="NCBI Taxonomy" id="3043296"/>
    <lineage>
        <taxon>Bacteria</taxon>
        <taxon>Pseudomonadati</taxon>
        <taxon>Pseudomonadota</taxon>
        <taxon>Gammaproteobacteria</taxon>
        <taxon>Oceanospirillales</taxon>
        <taxon>Halomonadaceae</taxon>
        <taxon>Halomonas</taxon>
    </lineage>
</organism>
<dbReference type="Gene3D" id="3.20.20.140">
    <property type="entry name" value="Metal-dependent hydrolases"/>
    <property type="match status" value="1"/>
</dbReference>
<dbReference type="Pfam" id="PF07969">
    <property type="entry name" value="Amidohydro_3"/>
    <property type="match status" value="1"/>
</dbReference>
<dbReference type="SUPFAM" id="SSF51556">
    <property type="entry name" value="Metallo-dependent hydrolases"/>
    <property type="match status" value="1"/>
</dbReference>
<dbReference type="PANTHER" id="PTHR11647:SF1">
    <property type="entry name" value="COLLAPSIN RESPONSE MEDIATOR PROTEIN"/>
    <property type="match status" value="1"/>
</dbReference>
<dbReference type="NCBIfam" id="TIGR01975">
    <property type="entry name" value="isoAsp_dipep"/>
    <property type="match status" value="1"/>
</dbReference>
<keyword evidence="1" id="KW-0862">Zinc</keyword>
<comment type="PTM">
    <text evidence="1">Carboxylation allows a single lysine to coordinate two zinc ions.</text>
</comment>
<evidence type="ECO:0000313" key="4">
    <source>
        <dbReference type="Proteomes" id="UP001225957"/>
    </source>
</evidence>
<keyword evidence="1 3" id="KW-0378">Hydrolase</keyword>
<dbReference type="PIRSF" id="PIRSF001238">
    <property type="entry name" value="IadA"/>
    <property type="match status" value="1"/>
</dbReference>
<dbReference type="SUPFAM" id="SSF51338">
    <property type="entry name" value="Composite domain of metallo-dependent hydrolases"/>
    <property type="match status" value="1"/>
</dbReference>
<dbReference type="GO" id="GO:0008798">
    <property type="term" value="F:beta-aspartyl-peptidase activity"/>
    <property type="evidence" value="ECO:0007669"/>
    <property type="project" value="UniProtKB-EC"/>
</dbReference>
<gene>
    <name evidence="3" type="primary">iadA</name>
    <name evidence="3" type="ORF">QLQ83_08775</name>
</gene>
<evidence type="ECO:0000259" key="2">
    <source>
        <dbReference type="Pfam" id="PF07969"/>
    </source>
</evidence>
<comment type="similarity">
    <text evidence="1">Belongs to the peptidase M38 family.</text>
</comment>
<comment type="subcellular location">
    <subcellularLocation>
        <location evidence="1">Cytoplasm</location>
    </subcellularLocation>
</comment>
<dbReference type="Proteomes" id="UP001225957">
    <property type="component" value="Unassembled WGS sequence"/>
</dbReference>
<keyword evidence="1" id="KW-0482">Metalloprotease</keyword>
<proteinExistence type="inferred from homology"/>
<dbReference type="PANTHER" id="PTHR11647">
    <property type="entry name" value="HYDRANTOINASE/DIHYDROPYRIMIDINASE FAMILY MEMBER"/>
    <property type="match status" value="1"/>
</dbReference>
<accession>A0ABT6V2N3</accession>
<comment type="function">
    <text evidence="1">Catalyzes the hydrolytic cleavage of a subset of L-isoaspartyl (L-beta-aspartyl) dipeptides. Used to degrade proteins damaged by L-isoaspartyl residues formation.</text>
</comment>
<dbReference type="EC" id="3.4.19.-" evidence="1"/>